<accession>A0A2G9FY23</accession>
<feature type="region of interest" description="Disordered" evidence="1">
    <location>
        <begin position="1"/>
        <end position="26"/>
    </location>
</feature>
<evidence type="ECO:0000313" key="2">
    <source>
        <dbReference type="EMBL" id="PIM97966.1"/>
    </source>
</evidence>
<comment type="caution">
    <text evidence="2">The sequence shown here is derived from an EMBL/GenBank/DDBJ whole genome shotgun (WGS) entry which is preliminary data.</text>
</comment>
<gene>
    <name evidence="2" type="ORF">CDL12_29558</name>
</gene>
<sequence length="98" mass="11485">MHYSKQEENPSLCRKENRVKEHEQRNSRISKAFLCFPSRAFKAQTTDKPQFLGQSRKNQGIVLPTEKPLRVRSSNVCRKFCRNKNVKCHNRAILGKNI</sequence>
<keyword evidence="3" id="KW-1185">Reference proteome</keyword>
<protein>
    <submittedName>
        <fullName evidence="2">Uncharacterized protein</fullName>
    </submittedName>
</protein>
<dbReference type="AlphaFoldDB" id="A0A2G9FY23"/>
<evidence type="ECO:0000313" key="3">
    <source>
        <dbReference type="Proteomes" id="UP000231279"/>
    </source>
</evidence>
<dbReference type="Proteomes" id="UP000231279">
    <property type="component" value="Unassembled WGS sequence"/>
</dbReference>
<reference evidence="3" key="1">
    <citation type="journal article" date="2018" name="Gigascience">
        <title>Genome assembly of the Pink Ipe (Handroanthus impetiginosus, Bignoniaceae), a highly valued, ecologically keystone Neotropical timber forest tree.</title>
        <authorList>
            <person name="Silva-Junior O.B."/>
            <person name="Grattapaglia D."/>
            <person name="Novaes E."/>
            <person name="Collevatti R.G."/>
        </authorList>
    </citation>
    <scope>NUCLEOTIDE SEQUENCE [LARGE SCALE GENOMIC DNA]</scope>
    <source>
        <strain evidence="3">cv. UFG-1</strain>
    </source>
</reference>
<name>A0A2G9FY23_9LAMI</name>
<organism evidence="2 3">
    <name type="scientific">Handroanthus impetiginosus</name>
    <dbReference type="NCBI Taxonomy" id="429701"/>
    <lineage>
        <taxon>Eukaryota</taxon>
        <taxon>Viridiplantae</taxon>
        <taxon>Streptophyta</taxon>
        <taxon>Embryophyta</taxon>
        <taxon>Tracheophyta</taxon>
        <taxon>Spermatophyta</taxon>
        <taxon>Magnoliopsida</taxon>
        <taxon>eudicotyledons</taxon>
        <taxon>Gunneridae</taxon>
        <taxon>Pentapetalae</taxon>
        <taxon>asterids</taxon>
        <taxon>lamiids</taxon>
        <taxon>Lamiales</taxon>
        <taxon>Bignoniaceae</taxon>
        <taxon>Crescentiina</taxon>
        <taxon>Tabebuia alliance</taxon>
        <taxon>Handroanthus</taxon>
    </lineage>
</organism>
<dbReference type="EMBL" id="NKXS01008933">
    <property type="protein sequence ID" value="PIM97966.1"/>
    <property type="molecule type" value="Genomic_DNA"/>
</dbReference>
<evidence type="ECO:0000256" key="1">
    <source>
        <dbReference type="SAM" id="MobiDB-lite"/>
    </source>
</evidence>
<proteinExistence type="predicted"/>